<proteinExistence type="predicted"/>
<protein>
    <recommendedName>
        <fullName evidence="2">Sulfotransferase family protein</fullName>
    </recommendedName>
</protein>
<organism evidence="1">
    <name type="scientific">Candidatus Kentrum sp. FW</name>
    <dbReference type="NCBI Taxonomy" id="2126338"/>
    <lineage>
        <taxon>Bacteria</taxon>
        <taxon>Pseudomonadati</taxon>
        <taxon>Pseudomonadota</taxon>
        <taxon>Gammaproteobacteria</taxon>
        <taxon>Candidatus Kentrum</taxon>
    </lineage>
</organism>
<accession>A0A450SFT5</accession>
<sequence>MPYKNRVLVNSLPKGGPHLLKNIIEAFGYEAYSGKSSPNAFNYKEVKKALKIFSKSNGEKIALTPFSPWYVDEATVRHWLDVVLWGQYIPGHVPWCAELSSVLTDLDYRHILIIRDPRLLISDLIFGGSIMPRFLTDDFEQLSLKKRLGFMLDGGNVPKTGIELNDFATVYRSMLAWSNDPNCLLVRFEDVSVKDIASYLDVPVNDDAFTEFEKNDVFNEWMDTVDTASLARITAYCEQLCHEAGYEADESWMRSE</sequence>
<gene>
    <name evidence="1" type="ORF">BECKFW1821B_GA0114236_101020</name>
</gene>
<dbReference type="Gene3D" id="3.40.50.300">
    <property type="entry name" value="P-loop containing nucleotide triphosphate hydrolases"/>
    <property type="match status" value="1"/>
</dbReference>
<dbReference type="AlphaFoldDB" id="A0A450SFT5"/>
<dbReference type="SUPFAM" id="SSF52540">
    <property type="entry name" value="P-loop containing nucleoside triphosphate hydrolases"/>
    <property type="match status" value="1"/>
</dbReference>
<evidence type="ECO:0000313" key="1">
    <source>
        <dbReference type="EMBL" id="VFJ51769.1"/>
    </source>
</evidence>
<name>A0A450SFT5_9GAMM</name>
<dbReference type="EMBL" id="CAADFD010000010">
    <property type="protein sequence ID" value="VFJ51769.1"/>
    <property type="molecule type" value="Genomic_DNA"/>
</dbReference>
<reference evidence="1" key="1">
    <citation type="submission" date="2019-02" db="EMBL/GenBank/DDBJ databases">
        <authorList>
            <person name="Gruber-Vodicka R. H."/>
            <person name="Seah K. B. B."/>
        </authorList>
    </citation>
    <scope>NUCLEOTIDE SEQUENCE</scope>
    <source>
        <strain evidence="1">BECK_BZ106</strain>
    </source>
</reference>
<dbReference type="InterPro" id="IPR027417">
    <property type="entry name" value="P-loop_NTPase"/>
</dbReference>
<evidence type="ECO:0008006" key="2">
    <source>
        <dbReference type="Google" id="ProtNLM"/>
    </source>
</evidence>